<evidence type="ECO:0000256" key="5">
    <source>
        <dbReference type="ARBA" id="ARBA00022771"/>
    </source>
</evidence>
<evidence type="ECO:0000256" key="1">
    <source>
        <dbReference type="ARBA" id="ARBA00004711"/>
    </source>
</evidence>
<dbReference type="Pfam" id="PF17788">
    <property type="entry name" value="HypF_C"/>
    <property type="match status" value="1"/>
</dbReference>
<dbReference type="InterPro" id="IPR017968">
    <property type="entry name" value="Acylphosphatase_CS"/>
</dbReference>
<evidence type="ECO:0000256" key="4">
    <source>
        <dbReference type="ARBA" id="ARBA00022723"/>
    </source>
</evidence>
<dbReference type="InterPro" id="IPR004421">
    <property type="entry name" value="Carbamoyltransferase_HypF"/>
</dbReference>
<keyword evidence="9" id="KW-0378">Hydrolase</keyword>
<keyword evidence="4" id="KW-0479">Metal-binding</keyword>
<proteinExistence type="inferred from homology"/>
<dbReference type="Pfam" id="PF01300">
    <property type="entry name" value="Sua5_yciO_yrdC"/>
    <property type="match status" value="1"/>
</dbReference>
<dbReference type="InterPro" id="IPR001792">
    <property type="entry name" value="Acylphosphatase-like_dom"/>
</dbReference>
<evidence type="ECO:0000313" key="12">
    <source>
        <dbReference type="EMBL" id="GGU16769.1"/>
    </source>
</evidence>
<dbReference type="Gene3D" id="3.30.420.360">
    <property type="match status" value="1"/>
</dbReference>
<evidence type="ECO:0000256" key="7">
    <source>
        <dbReference type="ARBA" id="ARBA00048220"/>
    </source>
</evidence>
<dbReference type="SUPFAM" id="SSF54975">
    <property type="entry name" value="Acylphosphatase/BLUF domain-like"/>
    <property type="match status" value="1"/>
</dbReference>
<dbReference type="PROSITE" id="PS51163">
    <property type="entry name" value="YRDC"/>
    <property type="match status" value="1"/>
</dbReference>
<keyword evidence="5" id="KW-0863">Zinc-finger</keyword>
<dbReference type="InterPro" id="IPR011125">
    <property type="entry name" value="Znf_HypF"/>
</dbReference>
<evidence type="ECO:0000256" key="6">
    <source>
        <dbReference type="ARBA" id="ARBA00022833"/>
    </source>
</evidence>
<evidence type="ECO:0000256" key="8">
    <source>
        <dbReference type="PIRNR" id="PIRNR006256"/>
    </source>
</evidence>
<keyword evidence="3" id="KW-0436">Ligase</keyword>
<dbReference type="PANTHER" id="PTHR42959:SF1">
    <property type="entry name" value="CARBAMOYLTRANSFERASE HYPF"/>
    <property type="match status" value="1"/>
</dbReference>
<dbReference type="NCBIfam" id="TIGR00143">
    <property type="entry name" value="hypF"/>
    <property type="match status" value="1"/>
</dbReference>
<reference evidence="13" key="1">
    <citation type="journal article" date="2019" name="Int. J. Syst. Evol. Microbiol.">
        <title>The Global Catalogue of Microorganisms (GCM) 10K type strain sequencing project: providing services to taxonomists for standard genome sequencing and annotation.</title>
        <authorList>
            <consortium name="The Broad Institute Genomics Platform"/>
            <consortium name="The Broad Institute Genome Sequencing Center for Infectious Disease"/>
            <person name="Wu L."/>
            <person name="Ma J."/>
        </authorList>
    </citation>
    <scope>NUCLEOTIDE SEQUENCE [LARGE SCALE GENOMIC DNA]</scope>
    <source>
        <strain evidence="13">JCM 3296</strain>
    </source>
</reference>
<dbReference type="Gene3D" id="3.30.420.40">
    <property type="match status" value="1"/>
</dbReference>
<dbReference type="InterPro" id="IPR006070">
    <property type="entry name" value="Sua5-like_dom"/>
</dbReference>
<feature type="active site" evidence="9">
    <location>
        <position position="36"/>
    </location>
</feature>
<dbReference type="Proteomes" id="UP000649573">
    <property type="component" value="Unassembled WGS sequence"/>
</dbReference>
<gene>
    <name evidence="12" type="primary">hypF</name>
    <name evidence="12" type="ORF">GCM10010178_05620</name>
</gene>
<dbReference type="Pfam" id="PF07503">
    <property type="entry name" value="zf-HYPF"/>
    <property type="match status" value="2"/>
</dbReference>
<dbReference type="PIRSF" id="PIRSF006256">
    <property type="entry name" value="CMPcnvr_hdrg_mat"/>
    <property type="match status" value="1"/>
</dbReference>
<dbReference type="InterPro" id="IPR036046">
    <property type="entry name" value="Acylphosphatase-like_dom_sf"/>
</dbReference>
<evidence type="ECO:0000256" key="9">
    <source>
        <dbReference type="PROSITE-ProRule" id="PRU00520"/>
    </source>
</evidence>
<dbReference type="InterPro" id="IPR041440">
    <property type="entry name" value="HypF_C"/>
</dbReference>
<name>A0ABQ2UAQ8_9PSEU</name>
<dbReference type="Gene3D" id="3.90.870.50">
    <property type="match status" value="1"/>
</dbReference>
<dbReference type="InterPro" id="IPR055128">
    <property type="entry name" value="HypF_C_2"/>
</dbReference>
<comment type="pathway">
    <text evidence="1">Protein modification; [NiFe] hydrogenase maturation.</text>
</comment>
<comment type="catalytic activity">
    <reaction evidence="7">
        <text>C-terminal L-cysteinyl-[HypE protein] + carbamoyl phosphate + ATP + H2O = C-terminal S-carboxamide-L-cysteinyl-[HypE protein] + AMP + phosphate + diphosphate + H(+)</text>
        <dbReference type="Rhea" id="RHEA:55636"/>
        <dbReference type="Rhea" id="RHEA-COMP:14247"/>
        <dbReference type="Rhea" id="RHEA-COMP:14392"/>
        <dbReference type="ChEBI" id="CHEBI:15377"/>
        <dbReference type="ChEBI" id="CHEBI:15378"/>
        <dbReference type="ChEBI" id="CHEBI:30616"/>
        <dbReference type="ChEBI" id="CHEBI:33019"/>
        <dbReference type="ChEBI" id="CHEBI:43474"/>
        <dbReference type="ChEBI" id="CHEBI:58228"/>
        <dbReference type="ChEBI" id="CHEBI:76913"/>
        <dbReference type="ChEBI" id="CHEBI:139126"/>
        <dbReference type="ChEBI" id="CHEBI:456215"/>
    </reaction>
</comment>
<dbReference type="Pfam" id="PF22521">
    <property type="entry name" value="HypF_C_2"/>
    <property type="match status" value="1"/>
</dbReference>
<accession>A0ABQ2UAQ8</accession>
<dbReference type="EMBL" id="BMRE01000001">
    <property type="protein sequence ID" value="GGU16769.1"/>
    <property type="molecule type" value="Genomic_DNA"/>
</dbReference>
<evidence type="ECO:0000256" key="2">
    <source>
        <dbReference type="ARBA" id="ARBA00008097"/>
    </source>
</evidence>
<dbReference type="PROSITE" id="PS00150">
    <property type="entry name" value="ACYLPHOSPHATASE_1"/>
    <property type="match status" value="1"/>
</dbReference>
<dbReference type="PROSITE" id="PS51160">
    <property type="entry name" value="ACYLPHOSPHATASE_3"/>
    <property type="match status" value="1"/>
</dbReference>
<comment type="catalytic activity">
    <reaction evidence="9">
        <text>an acyl phosphate + H2O = a carboxylate + phosphate + H(+)</text>
        <dbReference type="Rhea" id="RHEA:14965"/>
        <dbReference type="ChEBI" id="CHEBI:15377"/>
        <dbReference type="ChEBI" id="CHEBI:15378"/>
        <dbReference type="ChEBI" id="CHEBI:29067"/>
        <dbReference type="ChEBI" id="CHEBI:43474"/>
        <dbReference type="ChEBI" id="CHEBI:59918"/>
        <dbReference type="EC" id="3.6.1.7"/>
    </reaction>
</comment>
<dbReference type="Pfam" id="PF00708">
    <property type="entry name" value="Acylphosphatase"/>
    <property type="match status" value="1"/>
</dbReference>
<keyword evidence="13" id="KW-1185">Reference proteome</keyword>
<dbReference type="PANTHER" id="PTHR42959">
    <property type="entry name" value="CARBAMOYLTRANSFERASE"/>
    <property type="match status" value="1"/>
</dbReference>
<evidence type="ECO:0000259" key="10">
    <source>
        <dbReference type="PROSITE" id="PS51160"/>
    </source>
</evidence>
<dbReference type="EC" id="6.2.-.-" evidence="8"/>
<dbReference type="RefSeq" id="WP_229812190.1">
    <property type="nucleotide sequence ID" value="NZ_BMRE01000001.1"/>
</dbReference>
<dbReference type="Gene3D" id="3.30.110.120">
    <property type="match status" value="1"/>
</dbReference>
<sequence length="729" mass="78481">MITERIEVHGAVQGVGFRPHVFRLATELGIRGDVRNIGGHVVITASGPPDTLDAFRRALRERAPRNARVDDITVTLEATSLHTGFAVRDSGFAAGPRTIIGDLATCDACLAELFDPDDRRYRYPFVNCTDCGPRATIVESVPYDRSRTSMRGFPLCAACSAEYHDPADRRFHAEPVACPDCGPRLRWGDVTGGEALHVAVAAIARGGIVAVKGIGGYQLVCDAAEDDTVARLRKLKHRPRKPLAVMVRDLGEARTLSSVDDQAAALLRSPAAPIVVLPSRTGGLDVGLFLPYSPLHHLLLHHLARPLVVTSGNRSGEPIVIDDEEAEAKLGPLVDGVLSHNRPILARYDDSVVRAGRMVRRARGFAPEPLPLPLPAPNPVLALGAHLKHTTALAVGDRAVLGPHTGDLANAETFAAFERTAEALCRWQDVTPEYCAHDLHPRYLSTRYAERWSRERRIPVQHHHAHVAATAAEHGVEGRFVGVAYDGLGMGDDGTLWGGEIFLATYRDYRRVARFGRAPLPGGEVAVRRPSRMALGYLHGAEDFGAPSIPDVRPTPEAELVRRMIERRVNSPLASSAGRLFDAAAALLGLCEENSYEGEAAVLLEAAAAGHDGPSLDWALHRRDGMWVYDPIPTLRDLVTCGDPTGVAAARFHTTIAEVTAALVREVAGNLRTVCLGGGVFQNRRLVDAVTRELADHRVLVGERVPVNDGGISYGQAAVAAALLAGGDR</sequence>
<dbReference type="InterPro" id="IPR051060">
    <property type="entry name" value="Carbamoyltrans_HypF-like"/>
</dbReference>
<feature type="active site" evidence="9">
    <location>
        <position position="18"/>
    </location>
</feature>
<dbReference type="SUPFAM" id="SSF55821">
    <property type="entry name" value="YrdC/RibB"/>
    <property type="match status" value="1"/>
</dbReference>
<evidence type="ECO:0000259" key="11">
    <source>
        <dbReference type="PROSITE" id="PS51163"/>
    </source>
</evidence>
<comment type="caution">
    <text evidence="12">The sequence shown here is derived from an EMBL/GenBank/DDBJ whole genome shotgun (WGS) entry which is preliminary data.</text>
</comment>
<comment type="similarity">
    <text evidence="2 8">Belongs to the carbamoyltransferase HypF family.</text>
</comment>
<organism evidence="12 13">
    <name type="scientific">Lentzea flava</name>
    <dbReference type="NCBI Taxonomy" id="103732"/>
    <lineage>
        <taxon>Bacteria</taxon>
        <taxon>Bacillati</taxon>
        <taxon>Actinomycetota</taxon>
        <taxon>Actinomycetes</taxon>
        <taxon>Pseudonocardiales</taxon>
        <taxon>Pseudonocardiaceae</taxon>
        <taxon>Lentzea</taxon>
    </lineage>
</organism>
<keyword evidence="6" id="KW-0862">Zinc</keyword>
<evidence type="ECO:0000313" key="13">
    <source>
        <dbReference type="Proteomes" id="UP000649573"/>
    </source>
</evidence>
<feature type="domain" description="Acylphosphatase-like" evidence="10">
    <location>
        <begin position="3"/>
        <end position="89"/>
    </location>
</feature>
<protein>
    <recommendedName>
        <fullName evidence="8">Carbamoyltransferase</fullName>
        <ecNumber evidence="8">6.2.-.-</ecNumber>
    </recommendedName>
</protein>
<evidence type="ECO:0000256" key="3">
    <source>
        <dbReference type="ARBA" id="ARBA00022598"/>
    </source>
</evidence>
<feature type="domain" description="YrdC-like" evidence="11">
    <location>
        <begin position="193"/>
        <end position="364"/>
    </location>
</feature>
<dbReference type="InterPro" id="IPR017945">
    <property type="entry name" value="DHBP_synth_RibB-like_a/b_dom"/>
</dbReference>